<dbReference type="Pfam" id="PF01571">
    <property type="entry name" value="GCV_T"/>
    <property type="match status" value="1"/>
</dbReference>
<dbReference type="STRING" id="322710.Avin_31840"/>
<gene>
    <name evidence="10" type="primary">gcvT2</name>
    <name evidence="10" type="ordered locus">Avin_31840</name>
</gene>
<dbReference type="NCBIfam" id="NF001567">
    <property type="entry name" value="PRK00389.1"/>
    <property type="match status" value="1"/>
</dbReference>
<dbReference type="GO" id="GO:0005829">
    <property type="term" value="C:cytosol"/>
    <property type="evidence" value="ECO:0007669"/>
    <property type="project" value="TreeGrafter"/>
</dbReference>
<evidence type="ECO:0000256" key="2">
    <source>
        <dbReference type="ARBA" id="ARBA00012616"/>
    </source>
</evidence>
<dbReference type="EnsemblBacteria" id="ACO79347">
    <property type="protein sequence ID" value="ACO79347"/>
    <property type="gene ID" value="Avin_31840"/>
</dbReference>
<evidence type="ECO:0000256" key="6">
    <source>
        <dbReference type="ARBA" id="ARBA00047665"/>
    </source>
</evidence>
<dbReference type="InterPro" id="IPR029043">
    <property type="entry name" value="GcvT/YgfZ_C"/>
</dbReference>
<evidence type="ECO:0000256" key="4">
    <source>
        <dbReference type="ARBA" id="ARBA00022679"/>
    </source>
</evidence>
<comment type="similarity">
    <text evidence="1">Belongs to the GcvT family.</text>
</comment>
<protein>
    <recommendedName>
        <fullName evidence="2">aminomethyltransferase</fullName>
        <ecNumber evidence="2">2.1.2.10</ecNumber>
    </recommendedName>
    <alternativeName>
        <fullName evidence="5">Glycine cleavage system T protein</fullName>
    </alternativeName>
</protein>
<name>C1DNZ4_AZOVD</name>
<comment type="catalytic activity">
    <reaction evidence="6">
        <text>N(6)-[(R)-S(8)-aminomethyldihydrolipoyl]-L-lysyl-[protein] + (6S)-5,6,7,8-tetrahydrofolate = N(6)-[(R)-dihydrolipoyl]-L-lysyl-[protein] + (6R)-5,10-methylene-5,6,7,8-tetrahydrofolate + NH4(+)</text>
        <dbReference type="Rhea" id="RHEA:16945"/>
        <dbReference type="Rhea" id="RHEA-COMP:10475"/>
        <dbReference type="Rhea" id="RHEA-COMP:10492"/>
        <dbReference type="ChEBI" id="CHEBI:15636"/>
        <dbReference type="ChEBI" id="CHEBI:28938"/>
        <dbReference type="ChEBI" id="CHEBI:57453"/>
        <dbReference type="ChEBI" id="CHEBI:83100"/>
        <dbReference type="ChEBI" id="CHEBI:83143"/>
        <dbReference type="EC" id="2.1.2.10"/>
    </reaction>
</comment>
<dbReference type="Gene3D" id="2.40.30.110">
    <property type="entry name" value="Aminomethyltransferase beta-barrel domains"/>
    <property type="match status" value="1"/>
</dbReference>
<dbReference type="SUPFAM" id="SSF101790">
    <property type="entry name" value="Aminomethyltransferase beta-barrel domain"/>
    <property type="match status" value="1"/>
</dbReference>
<dbReference type="Pfam" id="PF08669">
    <property type="entry name" value="GCV_T_C"/>
    <property type="match status" value="1"/>
</dbReference>
<dbReference type="AlphaFoldDB" id="C1DNZ4"/>
<dbReference type="PIRSF" id="PIRSF006487">
    <property type="entry name" value="GcvT"/>
    <property type="match status" value="1"/>
</dbReference>
<dbReference type="InterPro" id="IPR028896">
    <property type="entry name" value="GcvT/YgfZ/DmdA"/>
</dbReference>
<evidence type="ECO:0000259" key="8">
    <source>
        <dbReference type="Pfam" id="PF01571"/>
    </source>
</evidence>
<dbReference type="Proteomes" id="UP000002424">
    <property type="component" value="Chromosome"/>
</dbReference>
<keyword evidence="4" id="KW-0808">Transferase</keyword>
<dbReference type="GO" id="GO:0004047">
    <property type="term" value="F:aminomethyltransferase activity"/>
    <property type="evidence" value="ECO:0007669"/>
    <property type="project" value="UniProtKB-EC"/>
</dbReference>
<dbReference type="Gene3D" id="4.10.1250.10">
    <property type="entry name" value="Aminomethyltransferase fragment"/>
    <property type="match status" value="1"/>
</dbReference>
<keyword evidence="3" id="KW-0032">Aminotransferase</keyword>
<dbReference type="eggNOG" id="COG0404">
    <property type="taxonomic scope" value="Bacteria"/>
</dbReference>
<sequence length="365" mass="40758">MLKKSPLHAVHRALGARFVSHGGWEVPVNFGSVTAEHHAVRRDCGMFDVSWLTHLDIQGPDTRKFLLRLLANDIDRLDRPGKSLYTTMLNDDGGVMDDLIVHRLDYDRYRLIIDADRSDRDLAWIKTCQHTWKLDVTLSLLGSDSETFATIAIQGPSARSKVWDVLPEIRPTTIGLTAYSSAQVESIFVATTGYTGEDGFEITLPANRAEALWYALMAVGVKPCGFCARDTLRTEAGLRLYGRDMDEMLSPFEAGLAWSVETTSERDFIGRNALFARAQRWQFLGLKLVDKGLLRDRQTVFTEHGEGKITSATYSPTLEAYIALVLLPREIAIGDIVHASLRGHPLPAQVTPPRFVRHGKVLLSK</sequence>
<evidence type="ECO:0000256" key="1">
    <source>
        <dbReference type="ARBA" id="ARBA00008609"/>
    </source>
</evidence>
<dbReference type="HOGENOM" id="CLU_007884_10_2_6"/>
<dbReference type="EC" id="2.1.2.10" evidence="2"/>
<dbReference type="Gene3D" id="3.30.70.1400">
    <property type="entry name" value="Aminomethyltransferase beta-barrel domains"/>
    <property type="match status" value="1"/>
</dbReference>
<dbReference type="InterPro" id="IPR006223">
    <property type="entry name" value="GcvT"/>
</dbReference>
<evidence type="ECO:0000256" key="5">
    <source>
        <dbReference type="ARBA" id="ARBA00031395"/>
    </source>
</evidence>
<dbReference type="PANTHER" id="PTHR43757:SF2">
    <property type="entry name" value="AMINOMETHYLTRANSFERASE, MITOCHONDRIAL"/>
    <property type="match status" value="1"/>
</dbReference>
<dbReference type="GO" id="GO:0008483">
    <property type="term" value="F:transaminase activity"/>
    <property type="evidence" value="ECO:0007669"/>
    <property type="project" value="UniProtKB-KW"/>
</dbReference>
<dbReference type="RefSeq" id="WP_012701731.1">
    <property type="nucleotide sequence ID" value="NC_012560.1"/>
</dbReference>
<dbReference type="KEGG" id="avn:Avin_31840"/>
<dbReference type="Gene3D" id="3.30.1360.120">
    <property type="entry name" value="Probable tRNA modification gtpase trme, domain 1"/>
    <property type="match status" value="1"/>
</dbReference>
<organism evidence="10 11">
    <name type="scientific">Azotobacter vinelandii (strain DJ / ATCC BAA-1303)</name>
    <dbReference type="NCBI Taxonomy" id="322710"/>
    <lineage>
        <taxon>Bacteria</taxon>
        <taxon>Pseudomonadati</taxon>
        <taxon>Pseudomonadota</taxon>
        <taxon>Gammaproteobacteria</taxon>
        <taxon>Pseudomonadales</taxon>
        <taxon>Pseudomonadaceae</taxon>
        <taxon>Azotobacter</taxon>
    </lineage>
</organism>
<accession>C1DNZ4</accession>
<feature type="domain" description="GCVT N-terminal" evidence="8">
    <location>
        <begin position="7"/>
        <end position="262"/>
    </location>
</feature>
<proteinExistence type="inferred from homology"/>
<dbReference type="InterPro" id="IPR013977">
    <property type="entry name" value="GcvT_C"/>
</dbReference>
<dbReference type="PANTHER" id="PTHR43757">
    <property type="entry name" value="AMINOMETHYLTRANSFERASE"/>
    <property type="match status" value="1"/>
</dbReference>
<evidence type="ECO:0000313" key="11">
    <source>
        <dbReference type="Proteomes" id="UP000002424"/>
    </source>
</evidence>
<reference evidence="10 11" key="1">
    <citation type="journal article" date="2009" name="J. Bacteriol.">
        <title>Genome sequence of Azotobacter vinelandii, an obligate aerobe specialized to support diverse anaerobic metabolic processes.</title>
        <authorList>
            <person name="Setubal J.C."/>
            <person name="dos Santos P."/>
            <person name="Goldman B.S."/>
            <person name="Ertesvag H."/>
            <person name="Espin G."/>
            <person name="Rubio L.M."/>
            <person name="Valla S."/>
            <person name="Almeida N.F."/>
            <person name="Balasubramanian D."/>
            <person name="Cromes L."/>
            <person name="Curatti L."/>
            <person name="Du Z."/>
            <person name="Godsy E."/>
            <person name="Goodner B."/>
            <person name="Hellner-Burris K."/>
            <person name="Hernandez J.A."/>
            <person name="Houmiel K."/>
            <person name="Imperial J."/>
            <person name="Kennedy C."/>
            <person name="Larson T.J."/>
            <person name="Latreille P."/>
            <person name="Ligon L.S."/>
            <person name="Lu J."/>
            <person name="Maerk M."/>
            <person name="Miller N.M."/>
            <person name="Norton S."/>
            <person name="O'Carroll I.P."/>
            <person name="Paulsen I."/>
            <person name="Raulfs E.C."/>
            <person name="Roemer R."/>
            <person name="Rosser J."/>
            <person name="Segura D."/>
            <person name="Slater S."/>
            <person name="Stricklin S.L."/>
            <person name="Studholme D.J."/>
            <person name="Sun J."/>
            <person name="Viana C.J."/>
            <person name="Wallin E."/>
            <person name="Wang B."/>
            <person name="Wheeler C."/>
            <person name="Zhu H."/>
            <person name="Dean D.R."/>
            <person name="Dixon R."/>
            <person name="Wood D."/>
        </authorList>
    </citation>
    <scope>NUCLEOTIDE SEQUENCE [LARGE SCALE GENOMIC DNA]</scope>
    <source>
        <strain evidence="11">DJ / ATCC BAA-1303</strain>
    </source>
</reference>
<dbReference type="OrthoDB" id="9774591at2"/>
<dbReference type="InterPro" id="IPR006222">
    <property type="entry name" value="GCVT_N"/>
</dbReference>
<feature type="domain" description="Aminomethyltransferase C-terminal" evidence="9">
    <location>
        <begin position="283"/>
        <end position="356"/>
    </location>
</feature>
<dbReference type="NCBIfam" id="TIGR00528">
    <property type="entry name" value="gcvT"/>
    <property type="match status" value="1"/>
</dbReference>
<evidence type="ECO:0000313" key="10">
    <source>
        <dbReference type="EMBL" id="ACO79347.1"/>
    </source>
</evidence>
<dbReference type="EMBL" id="CP001157">
    <property type="protein sequence ID" value="ACO79347.1"/>
    <property type="molecule type" value="Genomic_DNA"/>
</dbReference>
<keyword evidence="11" id="KW-1185">Reference proteome</keyword>
<dbReference type="GO" id="GO:0006546">
    <property type="term" value="P:glycine catabolic process"/>
    <property type="evidence" value="ECO:0007669"/>
    <property type="project" value="InterPro"/>
</dbReference>
<dbReference type="GO" id="GO:0005960">
    <property type="term" value="C:glycine cleavage complex"/>
    <property type="evidence" value="ECO:0007669"/>
    <property type="project" value="InterPro"/>
</dbReference>
<feature type="binding site" evidence="7">
    <location>
        <position position="201"/>
    </location>
    <ligand>
        <name>substrate</name>
    </ligand>
</feature>
<evidence type="ECO:0000256" key="3">
    <source>
        <dbReference type="ARBA" id="ARBA00022576"/>
    </source>
</evidence>
<dbReference type="InterPro" id="IPR027266">
    <property type="entry name" value="TrmE/GcvT-like"/>
</dbReference>
<evidence type="ECO:0000256" key="7">
    <source>
        <dbReference type="PIRSR" id="PIRSR006487-1"/>
    </source>
</evidence>
<dbReference type="SUPFAM" id="SSF103025">
    <property type="entry name" value="Folate-binding domain"/>
    <property type="match status" value="1"/>
</dbReference>
<evidence type="ECO:0000259" key="9">
    <source>
        <dbReference type="Pfam" id="PF08669"/>
    </source>
</evidence>
<dbReference type="GeneID" id="88186262"/>